<proteinExistence type="predicted"/>
<protein>
    <submittedName>
        <fullName evidence="2">Hydroxyacylglutathione hydrolase</fullName>
    </submittedName>
</protein>
<dbReference type="Gene3D" id="1.10.10.10">
    <property type="entry name" value="Winged helix-like DNA-binding domain superfamily/Winged helix DNA-binding domain"/>
    <property type="match status" value="1"/>
</dbReference>
<dbReference type="SMART" id="SM00849">
    <property type="entry name" value="Lactamase_B"/>
    <property type="match status" value="1"/>
</dbReference>
<dbReference type="GO" id="GO:0016787">
    <property type="term" value="F:hydrolase activity"/>
    <property type="evidence" value="ECO:0007669"/>
    <property type="project" value="UniProtKB-KW"/>
</dbReference>
<gene>
    <name evidence="2" type="ORF">DBZ45_10925</name>
</gene>
<dbReference type="Pfam" id="PF00753">
    <property type="entry name" value="Lactamase_B"/>
    <property type="match status" value="1"/>
</dbReference>
<dbReference type="InterPro" id="IPR001279">
    <property type="entry name" value="Metallo-B-lactamas"/>
</dbReference>
<dbReference type="Proteomes" id="UP000249166">
    <property type="component" value="Unassembled WGS sequence"/>
</dbReference>
<feature type="domain" description="Metallo-beta-lactamase" evidence="1">
    <location>
        <begin position="25"/>
        <end position="237"/>
    </location>
</feature>
<dbReference type="SUPFAM" id="SSF56281">
    <property type="entry name" value="Metallo-hydrolase/oxidoreductase"/>
    <property type="match status" value="1"/>
</dbReference>
<evidence type="ECO:0000313" key="3">
    <source>
        <dbReference type="Proteomes" id="UP000249166"/>
    </source>
</evidence>
<dbReference type="Gene3D" id="3.60.15.10">
    <property type="entry name" value="Ribonuclease Z/Hydroxyacylglutathione hydrolase-like"/>
    <property type="match status" value="1"/>
</dbReference>
<sequence length="333" mass="36534">MPPVECVAEGLWSVPVVFPRNPMRYTLSYIILDGDDCLVVDPGFDSPQGRLDLQAGLRTAGVGFRNVTGILATHFHTDHLGMAGWLRDESGAWVALGRAEKRYISAFEDPGDESAADRARMRTWGVPEDRIREAAMSVGGLMHLKHLADADLRVGDGDTVPVAGRRLTVVETPGHTPGHICLRDDSREVFISGDHVLPRISPNVSLEIRGDADPLRSCLESLDRLEADTHFEVLPAHEYRFRGLPDRVRHLKSLALERSEEVVQELNAQVDPTVWTIAAKLSWSRGFESLGNLQLRLALSETAAHLQYLRTSGFDHGIEGLPAVSRTGASTAG</sequence>
<organism evidence="2 3">
    <name type="scientific">Arthrobacter globiformis</name>
    <dbReference type="NCBI Taxonomy" id="1665"/>
    <lineage>
        <taxon>Bacteria</taxon>
        <taxon>Bacillati</taxon>
        <taxon>Actinomycetota</taxon>
        <taxon>Actinomycetes</taxon>
        <taxon>Micrococcales</taxon>
        <taxon>Micrococcaceae</taxon>
        <taxon>Arthrobacter</taxon>
    </lineage>
</organism>
<dbReference type="AlphaFoldDB" id="A0A328HFW4"/>
<dbReference type="PANTHER" id="PTHR23131:SF4">
    <property type="entry name" value="METALLO-BETA-LACTAMASE SUPERFAMILY POTEIN"/>
    <property type="match status" value="1"/>
</dbReference>
<dbReference type="EMBL" id="QLNP01000074">
    <property type="protein sequence ID" value="RAM37382.1"/>
    <property type="molecule type" value="Genomic_DNA"/>
</dbReference>
<name>A0A328HFW4_ARTGO</name>
<dbReference type="InterPro" id="IPR036388">
    <property type="entry name" value="WH-like_DNA-bd_sf"/>
</dbReference>
<evidence type="ECO:0000313" key="2">
    <source>
        <dbReference type="EMBL" id="RAM37382.1"/>
    </source>
</evidence>
<evidence type="ECO:0000259" key="1">
    <source>
        <dbReference type="SMART" id="SM00849"/>
    </source>
</evidence>
<keyword evidence="2" id="KW-0378">Hydrolase</keyword>
<dbReference type="InterPro" id="IPR036866">
    <property type="entry name" value="RibonucZ/Hydroxyglut_hydro"/>
</dbReference>
<dbReference type="InterPro" id="IPR050662">
    <property type="entry name" value="Sec-metab_biosynth-thioest"/>
</dbReference>
<dbReference type="PANTHER" id="PTHR23131">
    <property type="entry name" value="ENDORIBONUCLEASE LACTB2"/>
    <property type="match status" value="1"/>
</dbReference>
<accession>A0A328HFW4</accession>
<dbReference type="OrthoDB" id="2971563at2"/>
<comment type="caution">
    <text evidence="2">The sequence shown here is derived from an EMBL/GenBank/DDBJ whole genome shotgun (WGS) entry which is preliminary data.</text>
</comment>
<reference evidence="2 3" key="1">
    <citation type="submission" date="2018-04" db="EMBL/GenBank/DDBJ databases">
        <title>Bacteria isolated from cave deposits of Manipur.</title>
        <authorList>
            <person name="Sahoo D."/>
            <person name="Sarangthem I."/>
            <person name="Nandeibam J."/>
        </authorList>
    </citation>
    <scope>NUCLEOTIDE SEQUENCE [LARGE SCALE GENOMIC DNA]</scope>
    <source>
        <strain evidence="3">mrc11</strain>
    </source>
</reference>